<evidence type="ECO:0000256" key="3">
    <source>
        <dbReference type="ARBA" id="ARBA00005513"/>
    </source>
</evidence>
<dbReference type="GO" id="GO:0046961">
    <property type="term" value="F:proton-transporting ATPase activity, rotational mechanism"/>
    <property type="evidence" value="ECO:0007669"/>
    <property type="project" value="TreeGrafter"/>
</dbReference>
<proteinExistence type="inferred from homology"/>
<comment type="function">
    <text evidence="11">F(1)F(0) ATP synthase produces ATP from ADP in the presence of a proton or sodium gradient. F-type ATPases consist of two structural domains, F(1) containing the extramembraneous catalytic core and F(0) containing the membrane proton channel, linked together by a central stalk and a peripheral stalk. During catalysis, ATP synthesis in the catalytic domain of F(1) is coupled via a rotary mechanism of the central stalk subunits to proton translocation.</text>
</comment>
<evidence type="ECO:0000256" key="5">
    <source>
        <dbReference type="ARBA" id="ARBA00022547"/>
    </source>
</evidence>
<comment type="subcellular location">
    <subcellularLocation>
        <location evidence="2">Endomembrane system</location>
    </subcellularLocation>
    <subcellularLocation>
        <location evidence="1">Membrane</location>
        <topology evidence="1">Single-pass membrane protein</topology>
    </subcellularLocation>
</comment>
<keyword evidence="4" id="KW-0813">Transport</keyword>
<evidence type="ECO:0000256" key="10">
    <source>
        <dbReference type="ARBA" id="ARBA00023136"/>
    </source>
</evidence>
<gene>
    <name evidence="14" type="ORF">MNBD_ALPHA12-238</name>
</gene>
<evidence type="ECO:0000256" key="11">
    <source>
        <dbReference type="ARBA" id="ARBA00025198"/>
    </source>
</evidence>
<evidence type="ECO:0000256" key="9">
    <source>
        <dbReference type="ARBA" id="ARBA00023065"/>
    </source>
</evidence>
<evidence type="ECO:0000256" key="13">
    <source>
        <dbReference type="SAM" id="Phobius"/>
    </source>
</evidence>
<dbReference type="AlphaFoldDB" id="A0A3B0TDP0"/>
<evidence type="ECO:0008006" key="15">
    <source>
        <dbReference type="Google" id="ProtNLM"/>
    </source>
</evidence>
<dbReference type="HAMAP" id="MF_01398">
    <property type="entry name" value="ATP_synth_b_bprime"/>
    <property type="match status" value="1"/>
</dbReference>
<organism evidence="14">
    <name type="scientific">hydrothermal vent metagenome</name>
    <dbReference type="NCBI Taxonomy" id="652676"/>
    <lineage>
        <taxon>unclassified sequences</taxon>
        <taxon>metagenomes</taxon>
        <taxon>ecological metagenomes</taxon>
    </lineage>
</organism>
<keyword evidence="6 13" id="KW-0812">Transmembrane</keyword>
<keyword evidence="5" id="KW-0138">CF(0)</keyword>
<evidence type="ECO:0000256" key="6">
    <source>
        <dbReference type="ARBA" id="ARBA00022692"/>
    </source>
</evidence>
<accession>A0A3B0TDP0</accession>
<reference evidence="14" key="1">
    <citation type="submission" date="2018-06" db="EMBL/GenBank/DDBJ databases">
        <authorList>
            <person name="Zhirakovskaya E."/>
        </authorList>
    </citation>
    <scope>NUCLEOTIDE SEQUENCE</scope>
</reference>
<evidence type="ECO:0000313" key="14">
    <source>
        <dbReference type="EMBL" id="VAW16625.1"/>
    </source>
</evidence>
<dbReference type="GO" id="GO:0012505">
    <property type="term" value="C:endomembrane system"/>
    <property type="evidence" value="ECO:0007669"/>
    <property type="project" value="UniProtKB-SubCell"/>
</dbReference>
<feature type="coiled-coil region" evidence="12">
    <location>
        <begin position="37"/>
        <end position="115"/>
    </location>
</feature>
<dbReference type="Pfam" id="PF00430">
    <property type="entry name" value="ATP-synt_B"/>
    <property type="match status" value="1"/>
</dbReference>
<dbReference type="GO" id="GO:0045259">
    <property type="term" value="C:proton-transporting ATP synthase complex"/>
    <property type="evidence" value="ECO:0007669"/>
    <property type="project" value="UniProtKB-KW"/>
</dbReference>
<comment type="similarity">
    <text evidence="3">Belongs to the ATPase B chain family.</text>
</comment>
<keyword evidence="9" id="KW-0406">Ion transport</keyword>
<keyword evidence="7" id="KW-0375">Hydrogen ion transport</keyword>
<dbReference type="EMBL" id="UOEO01000054">
    <property type="protein sequence ID" value="VAW16625.1"/>
    <property type="molecule type" value="Genomic_DNA"/>
</dbReference>
<evidence type="ECO:0000256" key="8">
    <source>
        <dbReference type="ARBA" id="ARBA00022989"/>
    </source>
</evidence>
<evidence type="ECO:0000256" key="4">
    <source>
        <dbReference type="ARBA" id="ARBA00022448"/>
    </source>
</evidence>
<dbReference type="CDD" id="cd06503">
    <property type="entry name" value="ATP-synt_Fo_b"/>
    <property type="match status" value="1"/>
</dbReference>
<evidence type="ECO:0000256" key="1">
    <source>
        <dbReference type="ARBA" id="ARBA00004167"/>
    </source>
</evidence>
<evidence type="ECO:0000256" key="2">
    <source>
        <dbReference type="ARBA" id="ARBA00004308"/>
    </source>
</evidence>
<protein>
    <recommendedName>
        <fullName evidence="15">ATP synthase F0 sector subunit b</fullName>
    </recommendedName>
</protein>
<dbReference type="PANTHER" id="PTHR33445">
    <property type="entry name" value="ATP SYNTHASE SUBUNIT B', CHLOROPLASTIC"/>
    <property type="match status" value="1"/>
</dbReference>
<dbReference type="PANTHER" id="PTHR33445:SF1">
    <property type="entry name" value="ATP SYNTHASE SUBUNIT B"/>
    <property type="match status" value="1"/>
</dbReference>
<feature type="transmembrane region" description="Helical" evidence="13">
    <location>
        <begin position="6"/>
        <end position="23"/>
    </location>
</feature>
<dbReference type="InterPro" id="IPR002146">
    <property type="entry name" value="ATP_synth_b/b'su_bac/chlpt"/>
</dbReference>
<evidence type="ECO:0000256" key="7">
    <source>
        <dbReference type="ARBA" id="ARBA00022781"/>
    </source>
</evidence>
<keyword evidence="12" id="KW-0175">Coiled coil</keyword>
<keyword evidence="10 13" id="KW-0472">Membrane</keyword>
<dbReference type="GO" id="GO:0015986">
    <property type="term" value="P:proton motive force-driven ATP synthesis"/>
    <property type="evidence" value="ECO:0007669"/>
    <property type="project" value="InterPro"/>
</dbReference>
<keyword evidence="8 13" id="KW-1133">Transmembrane helix</keyword>
<sequence>MEIDNTFWASIGYFIFFGILIYIKLPKILMAVLDGRIGKIQKDLDEAKKLREDAQALLAEYERKRKDAQAEAEDIITAAKEEADRMARDAKEALQDMIERRTKSVKEKISQAEAQALAEVRARSAEVAIDAAKVLLTSQMQEKGDVLIENAIKDVGARLN</sequence>
<evidence type="ECO:0000256" key="12">
    <source>
        <dbReference type="SAM" id="Coils"/>
    </source>
</evidence>
<dbReference type="InterPro" id="IPR050059">
    <property type="entry name" value="ATP_synthase_B_chain"/>
</dbReference>
<name>A0A3B0TDP0_9ZZZZ</name>